<dbReference type="Proteomes" id="UP000262882">
    <property type="component" value="Unassembled WGS sequence"/>
</dbReference>
<protein>
    <submittedName>
        <fullName evidence="1">Uncharacterized protein</fullName>
    </submittedName>
</protein>
<dbReference type="EMBL" id="QVNQ01000006">
    <property type="protein sequence ID" value="RFS83647.1"/>
    <property type="molecule type" value="Genomic_DNA"/>
</dbReference>
<keyword evidence="2" id="KW-1185">Reference proteome</keyword>
<organism evidence="1 2">
    <name type="scientific">Actinomadura spongiicola</name>
    <dbReference type="NCBI Taxonomy" id="2303421"/>
    <lineage>
        <taxon>Bacteria</taxon>
        <taxon>Bacillati</taxon>
        <taxon>Actinomycetota</taxon>
        <taxon>Actinomycetes</taxon>
        <taxon>Streptosporangiales</taxon>
        <taxon>Thermomonosporaceae</taxon>
        <taxon>Actinomadura</taxon>
    </lineage>
</organism>
<gene>
    <name evidence="1" type="ORF">D0T12_21755</name>
</gene>
<dbReference type="InterPro" id="IPR025355">
    <property type="entry name" value="DUF4259"/>
</dbReference>
<proteinExistence type="predicted"/>
<reference evidence="1 2" key="1">
    <citation type="submission" date="2018-08" db="EMBL/GenBank/DDBJ databases">
        <title>Actinomadura spongicola sp. nov., isolated from marine sponge Leucetta chagosensis.</title>
        <authorList>
            <person name="Li L."/>
            <person name="Lin H.W."/>
        </authorList>
    </citation>
    <scope>NUCLEOTIDE SEQUENCE [LARGE SCALE GENOMIC DNA]</scope>
    <source>
        <strain evidence="1 2">LHW52907</strain>
    </source>
</reference>
<dbReference type="Pfam" id="PF14078">
    <property type="entry name" value="DUF4259"/>
    <property type="match status" value="1"/>
</dbReference>
<comment type="caution">
    <text evidence="1">The sequence shown here is derived from an EMBL/GenBank/DDBJ whole genome shotgun (WGS) entry which is preliminary data.</text>
</comment>
<evidence type="ECO:0000313" key="1">
    <source>
        <dbReference type="EMBL" id="RFS83647.1"/>
    </source>
</evidence>
<sequence length="67" mass="7295">MSLKTSLHRIGCPSSSEDASLAVQALDYIVAPESDVRQLWAPSPKYEAWVSEVKRIRAVLLRGSGAP</sequence>
<name>A0A372GE61_9ACTN</name>
<dbReference type="AlphaFoldDB" id="A0A372GE61"/>
<accession>A0A372GE61</accession>
<evidence type="ECO:0000313" key="2">
    <source>
        <dbReference type="Proteomes" id="UP000262882"/>
    </source>
</evidence>